<comment type="similarity">
    <text evidence="1">Belongs to the cyclin family.</text>
</comment>
<keyword evidence="4" id="KW-1185">Reference proteome</keyword>
<proteinExistence type="inferred from homology"/>
<evidence type="ECO:0000259" key="2">
    <source>
        <dbReference type="SMART" id="SM00385"/>
    </source>
</evidence>
<gene>
    <name evidence="3" type="ORF">ACHAXA_007992</name>
</gene>
<evidence type="ECO:0000313" key="4">
    <source>
        <dbReference type="Proteomes" id="UP001530377"/>
    </source>
</evidence>
<evidence type="ECO:0000313" key="3">
    <source>
        <dbReference type="EMBL" id="KAL3809255.1"/>
    </source>
</evidence>
<comment type="caution">
    <text evidence="3">The sequence shown here is derived from an EMBL/GenBank/DDBJ whole genome shotgun (WGS) entry which is preliminary data.</text>
</comment>
<dbReference type="InterPro" id="IPR036915">
    <property type="entry name" value="Cyclin-like_sf"/>
</dbReference>
<dbReference type="Gene3D" id="1.10.472.10">
    <property type="entry name" value="Cyclin-like"/>
    <property type="match status" value="2"/>
</dbReference>
<dbReference type="SUPFAM" id="SSF47954">
    <property type="entry name" value="Cyclin-like"/>
    <property type="match status" value="1"/>
</dbReference>
<feature type="domain" description="Cyclin-like" evidence="2">
    <location>
        <begin position="58"/>
        <end position="150"/>
    </location>
</feature>
<dbReference type="EMBL" id="JALLPB020000425">
    <property type="protein sequence ID" value="KAL3809255.1"/>
    <property type="molecule type" value="Genomic_DNA"/>
</dbReference>
<dbReference type="Pfam" id="PF00134">
    <property type="entry name" value="Cyclin_N"/>
    <property type="match status" value="1"/>
</dbReference>
<dbReference type="PANTHER" id="PTHR10177">
    <property type="entry name" value="CYCLINS"/>
    <property type="match status" value="1"/>
</dbReference>
<dbReference type="InterPro" id="IPR006671">
    <property type="entry name" value="Cyclin_N"/>
</dbReference>
<keyword evidence="1" id="KW-0195">Cyclin</keyword>
<evidence type="ECO:0000256" key="1">
    <source>
        <dbReference type="RuleBase" id="RU000383"/>
    </source>
</evidence>
<sequence length="300" mass="33618">MTNSENIILAMKAFSGFFDETSAIERIDAMRMQEERSARCIVYLTPQVNATCRRLMVDWFFAVADSFALSRETVGSAMSILDRYLSSGNGDKSREALECREMFQTAAIAAFFLAMKIHEPSAFGMRMMLKLCRGIYEENDIIVAENDILSALEWRVLASIPSPMEYVRHFVDLLPKDYVDINGDVILDRAAMFMDVATSDVYFSTCRASHVGMACLARALDDVMPPTSPLDREAIMKELTDKLDWYIVADDDIRKIEKRLRAESSGCESRMTTRATTSRVGLISTAGQPSSPGSVARIMQ</sequence>
<name>A0ABD3R8E2_9STRA</name>
<dbReference type="InterPro" id="IPR039361">
    <property type="entry name" value="Cyclin"/>
</dbReference>
<dbReference type="FunFam" id="1.10.472.10:FF:000093">
    <property type="entry name" value="Predicted protein"/>
    <property type="match status" value="1"/>
</dbReference>
<dbReference type="InterPro" id="IPR013763">
    <property type="entry name" value="Cyclin-like_dom"/>
</dbReference>
<dbReference type="SMART" id="SM00385">
    <property type="entry name" value="CYCLIN"/>
    <property type="match status" value="1"/>
</dbReference>
<accession>A0ABD3R8E2</accession>
<organism evidence="3 4">
    <name type="scientific">Cyclostephanos tholiformis</name>
    <dbReference type="NCBI Taxonomy" id="382380"/>
    <lineage>
        <taxon>Eukaryota</taxon>
        <taxon>Sar</taxon>
        <taxon>Stramenopiles</taxon>
        <taxon>Ochrophyta</taxon>
        <taxon>Bacillariophyta</taxon>
        <taxon>Coscinodiscophyceae</taxon>
        <taxon>Thalassiosirophycidae</taxon>
        <taxon>Stephanodiscales</taxon>
        <taxon>Stephanodiscaceae</taxon>
        <taxon>Cyclostephanos</taxon>
    </lineage>
</organism>
<reference evidence="3 4" key="1">
    <citation type="submission" date="2024-10" db="EMBL/GenBank/DDBJ databases">
        <title>Updated reference genomes for cyclostephanoid diatoms.</title>
        <authorList>
            <person name="Roberts W.R."/>
            <person name="Alverson A.J."/>
        </authorList>
    </citation>
    <scope>NUCLEOTIDE SEQUENCE [LARGE SCALE GENOMIC DNA]</scope>
    <source>
        <strain evidence="3 4">AJA228-03</strain>
    </source>
</reference>
<dbReference type="Proteomes" id="UP001530377">
    <property type="component" value="Unassembled WGS sequence"/>
</dbReference>
<protein>
    <recommendedName>
        <fullName evidence="2">Cyclin-like domain-containing protein</fullName>
    </recommendedName>
</protein>
<dbReference type="AlphaFoldDB" id="A0ABD3R8E2"/>